<reference evidence="1 2" key="1">
    <citation type="journal article" date="2016" name="Nat. Commun.">
        <title>Thousands of microbial genomes shed light on interconnected biogeochemical processes in an aquifer system.</title>
        <authorList>
            <person name="Anantharaman K."/>
            <person name="Brown C.T."/>
            <person name="Hug L.A."/>
            <person name="Sharon I."/>
            <person name="Castelle C.J."/>
            <person name="Probst A.J."/>
            <person name="Thomas B.C."/>
            <person name="Singh A."/>
            <person name="Wilkins M.J."/>
            <person name="Karaoz U."/>
            <person name="Brodie E.L."/>
            <person name="Williams K.H."/>
            <person name="Hubbard S.S."/>
            <person name="Banfield J.F."/>
        </authorList>
    </citation>
    <scope>NUCLEOTIDE SEQUENCE [LARGE SCALE GENOMIC DNA]</scope>
</reference>
<dbReference type="EMBL" id="MFYX01000128">
    <property type="protein sequence ID" value="OGK01273.1"/>
    <property type="molecule type" value="Genomic_DNA"/>
</dbReference>
<proteinExistence type="predicted"/>
<organism evidence="1 2">
    <name type="scientific">Candidatus Raymondbacteria bacterium RIFOXYD12_FULL_49_13</name>
    <dbReference type="NCBI Taxonomy" id="1817890"/>
    <lineage>
        <taxon>Bacteria</taxon>
        <taxon>Raymondiibacteriota</taxon>
    </lineage>
</organism>
<evidence type="ECO:0008006" key="3">
    <source>
        <dbReference type="Google" id="ProtNLM"/>
    </source>
</evidence>
<evidence type="ECO:0000313" key="1">
    <source>
        <dbReference type="EMBL" id="OGK01273.1"/>
    </source>
</evidence>
<evidence type="ECO:0000313" key="2">
    <source>
        <dbReference type="Proteomes" id="UP000179243"/>
    </source>
</evidence>
<protein>
    <recommendedName>
        <fullName evidence="3">Lipoprotein</fullName>
    </recommendedName>
</protein>
<dbReference type="Proteomes" id="UP000179243">
    <property type="component" value="Unassembled WGS sequence"/>
</dbReference>
<dbReference type="AlphaFoldDB" id="A0A1F7F3Y6"/>
<gene>
    <name evidence="1" type="ORF">A2519_02855</name>
</gene>
<comment type="caution">
    <text evidence="1">The sequence shown here is derived from an EMBL/GenBank/DDBJ whole genome shotgun (WGS) entry which is preliminary data.</text>
</comment>
<name>A0A1F7F3Y6_UNCRA</name>
<accession>A0A1F7F3Y6</accession>
<sequence length="199" mass="21761">MKDVLIVFCLVFICGCAPSIKRSGYVLPLTPPPSHCKVEIVRNSQDLREEDKLGTMIVYDNGLAVQCSENIITEIIRDEACRLGAKVVNLYNIKEPSVFGSTCFQTYADFYSSGTGEEYIPNEQAALQSEQRREERGQRKAMLEAAMDSIKNNGNEIYIGLDIGVVLSGGQLDLAKAGLTPTPEGMSRFGGSVGFAHWG</sequence>
<dbReference type="PROSITE" id="PS51257">
    <property type="entry name" value="PROKAR_LIPOPROTEIN"/>
    <property type="match status" value="1"/>
</dbReference>